<reference evidence="2" key="1">
    <citation type="submission" date="2021-01" db="EMBL/GenBank/DDBJ databases">
        <authorList>
            <consortium name="Genoscope - CEA"/>
            <person name="William W."/>
        </authorList>
    </citation>
    <scope>NUCLEOTIDE SEQUENCE</scope>
</reference>
<gene>
    <name evidence="2" type="ORF">DARMORV10_C03P51930.1</name>
</gene>
<accession>A0A816IBI9</accession>
<evidence type="ECO:0000313" key="2">
    <source>
        <dbReference type="EMBL" id="CAF1705297.1"/>
    </source>
</evidence>
<evidence type="ECO:0000256" key="1">
    <source>
        <dbReference type="SAM" id="MobiDB-lite"/>
    </source>
</evidence>
<dbReference type="AlphaFoldDB" id="A0A816IBI9"/>
<organism evidence="2">
    <name type="scientific">Brassica napus</name>
    <name type="common">Rape</name>
    <dbReference type="NCBI Taxonomy" id="3708"/>
    <lineage>
        <taxon>Eukaryota</taxon>
        <taxon>Viridiplantae</taxon>
        <taxon>Streptophyta</taxon>
        <taxon>Embryophyta</taxon>
        <taxon>Tracheophyta</taxon>
        <taxon>Spermatophyta</taxon>
        <taxon>Magnoliopsida</taxon>
        <taxon>eudicotyledons</taxon>
        <taxon>Gunneridae</taxon>
        <taxon>Pentapetalae</taxon>
        <taxon>rosids</taxon>
        <taxon>malvids</taxon>
        <taxon>Brassicales</taxon>
        <taxon>Brassicaceae</taxon>
        <taxon>Brassiceae</taxon>
        <taxon>Brassica</taxon>
    </lineage>
</organism>
<proteinExistence type="predicted"/>
<dbReference type="Proteomes" id="UP001295469">
    <property type="component" value="Chromosome C03"/>
</dbReference>
<protein>
    <submittedName>
        <fullName evidence="2">(rape) hypothetical protein</fullName>
    </submittedName>
</protein>
<feature type="compositionally biased region" description="Gly residues" evidence="1">
    <location>
        <begin position="93"/>
        <end position="102"/>
    </location>
</feature>
<name>A0A816IBI9_BRANA</name>
<sequence>MRKFRQFRRRRLIFRGMEAFKALRRRLLDFDLYSRWVICKRDGGYGLLNPGSAGFVALDEISMLIDKSSPKKGARPWKMHVNQGDSGETPLGFSGGEGVGLW</sequence>
<feature type="region of interest" description="Disordered" evidence="1">
    <location>
        <begin position="69"/>
        <end position="102"/>
    </location>
</feature>
<dbReference type="EMBL" id="HG994367">
    <property type="protein sequence ID" value="CAF1705297.1"/>
    <property type="molecule type" value="Genomic_DNA"/>
</dbReference>